<reference evidence="2" key="2">
    <citation type="journal article" date="2023" name="BMC Genomics">
        <title>Pest status, molecular evolution, and epigenetic factors derived from the genome assembly of Frankliniella fusca, a thysanopteran phytovirus vector.</title>
        <authorList>
            <person name="Catto M.A."/>
            <person name="Labadie P.E."/>
            <person name="Jacobson A.L."/>
            <person name="Kennedy G.G."/>
            <person name="Srinivasan R."/>
            <person name="Hunt B.G."/>
        </authorList>
    </citation>
    <scope>NUCLEOTIDE SEQUENCE</scope>
    <source>
        <strain evidence="2">PL_HMW_Pooled</strain>
    </source>
</reference>
<dbReference type="CDD" id="cd22343">
    <property type="entry name" value="PDDEXK_lambda_exonuclease-like"/>
    <property type="match status" value="1"/>
</dbReference>
<evidence type="ECO:0000313" key="2">
    <source>
        <dbReference type="EMBL" id="KAK3928361.1"/>
    </source>
</evidence>
<feature type="domain" description="YqaJ viral recombinase" evidence="1">
    <location>
        <begin position="98"/>
        <end position="257"/>
    </location>
</feature>
<dbReference type="InterPro" id="IPR019080">
    <property type="entry name" value="YqaJ_viral_recombinase"/>
</dbReference>
<dbReference type="PANTHER" id="PTHR46609">
    <property type="entry name" value="EXONUCLEASE, PHAGE-TYPE/RECB, C-TERMINAL DOMAIN-CONTAINING PROTEIN"/>
    <property type="match status" value="1"/>
</dbReference>
<dbReference type="EMBL" id="JAHWGI010001327">
    <property type="protein sequence ID" value="KAK3928361.1"/>
    <property type="molecule type" value="Genomic_DNA"/>
</dbReference>
<keyword evidence="3" id="KW-1185">Reference proteome</keyword>
<name>A0AAE1HVQ6_9NEOP</name>
<dbReference type="Pfam" id="PF09588">
    <property type="entry name" value="YqaJ"/>
    <property type="match status" value="1"/>
</dbReference>
<dbReference type="SUPFAM" id="SSF52980">
    <property type="entry name" value="Restriction endonuclease-like"/>
    <property type="match status" value="1"/>
</dbReference>
<proteinExistence type="predicted"/>
<protein>
    <submittedName>
        <fullName evidence="2">Alkaline nuclease</fullName>
    </submittedName>
</protein>
<reference evidence="2" key="1">
    <citation type="submission" date="2021-07" db="EMBL/GenBank/DDBJ databases">
        <authorList>
            <person name="Catto M.A."/>
            <person name="Jacobson A."/>
            <person name="Kennedy G."/>
            <person name="Labadie P."/>
            <person name="Hunt B.G."/>
            <person name="Srinivasan R."/>
        </authorList>
    </citation>
    <scope>NUCLEOTIDE SEQUENCE</scope>
    <source>
        <strain evidence="2">PL_HMW_Pooled</strain>
        <tissue evidence="2">Head</tissue>
    </source>
</reference>
<dbReference type="GO" id="GO:0006281">
    <property type="term" value="P:DNA repair"/>
    <property type="evidence" value="ECO:0007669"/>
    <property type="project" value="UniProtKB-ARBA"/>
</dbReference>
<organism evidence="2 3">
    <name type="scientific">Frankliniella fusca</name>
    <dbReference type="NCBI Taxonomy" id="407009"/>
    <lineage>
        <taxon>Eukaryota</taxon>
        <taxon>Metazoa</taxon>
        <taxon>Ecdysozoa</taxon>
        <taxon>Arthropoda</taxon>
        <taxon>Hexapoda</taxon>
        <taxon>Insecta</taxon>
        <taxon>Pterygota</taxon>
        <taxon>Neoptera</taxon>
        <taxon>Paraneoptera</taxon>
        <taxon>Thysanoptera</taxon>
        <taxon>Terebrantia</taxon>
        <taxon>Thripoidea</taxon>
        <taxon>Thripidae</taxon>
        <taxon>Frankliniella</taxon>
    </lineage>
</organism>
<evidence type="ECO:0000313" key="3">
    <source>
        <dbReference type="Proteomes" id="UP001219518"/>
    </source>
</evidence>
<dbReference type="InterPro" id="IPR051703">
    <property type="entry name" value="NF-kappa-B_Signaling_Reg"/>
</dbReference>
<dbReference type="AlphaFoldDB" id="A0AAE1HVQ6"/>
<dbReference type="PANTHER" id="PTHR46609:SF8">
    <property type="entry name" value="YQAJ VIRAL RECOMBINASE DOMAIN-CONTAINING PROTEIN"/>
    <property type="match status" value="1"/>
</dbReference>
<accession>A0AAE1HVQ6</accession>
<gene>
    <name evidence="2" type="ORF">KUF71_016608</name>
</gene>
<comment type="caution">
    <text evidence="2">The sequence shown here is derived from an EMBL/GenBank/DDBJ whole genome shotgun (WGS) entry which is preliminary data.</text>
</comment>
<evidence type="ECO:0000259" key="1">
    <source>
        <dbReference type="Pfam" id="PF09588"/>
    </source>
</evidence>
<sequence length="320" mass="36803">MTADHINSFLASLTGNPEKTRFQFHLKLTYGDYTMDMKQRRRLILLCRQFLNNLKLLVCELQQPTEDNPQLSYQYSELPPNTVFDVPDTGLQSCSDVWKGRRSVVIGASVSHQACHLTERGGKGFLRSVLWNLDGDPTAAMKYGTRMEPLAREAYFKARKALDPSATITFHLGFHINSSFPAGGCSPDGIIRSEINNDILIEMKCPFILKNIDPELFESLLTEAQLDRFPIERDHDGVLQVKKNHKYSYQMQQNMGILNLKEAHLVIFSKFGMIHAEVDFDIELYQEIVTKITCIHKKYLVPEYFEMRVPRDLTPFSLEY</sequence>
<dbReference type="Gene3D" id="3.90.320.10">
    <property type="match status" value="1"/>
</dbReference>
<dbReference type="InterPro" id="IPR011335">
    <property type="entry name" value="Restrct_endonuc-II-like"/>
</dbReference>
<dbReference type="InterPro" id="IPR011604">
    <property type="entry name" value="PDDEXK-like_dom_sf"/>
</dbReference>
<dbReference type="Proteomes" id="UP001219518">
    <property type="component" value="Unassembled WGS sequence"/>
</dbReference>